<dbReference type="InterPro" id="IPR009659">
    <property type="entry name" value="DUF1249"/>
</dbReference>
<name>A0A4Y3HUX2_9VIBR</name>
<dbReference type="EMBL" id="BJLF01000005">
    <property type="protein sequence ID" value="GEA50552.1"/>
    <property type="molecule type" value="Genomic_DNA"/>
</dbReference>
<protein>
    <submittedName>
        <fullName evidence="1">Dehydrogenase</fullName>
    </submittedName>
</protein>
<evidence type="ECO:0000313" key="1">
    <source>
        <dbReference type="EMBL" id="GEA50552.1"/>
    </source>
</evidence>
<dbReference type="Pfam" id="PF06853">
    <property type="entry name" value="DUF1249"/>
    <property type="match status" value="1"/>
</dbReference>
<dbReference type="AlphaFoldDB" id="A0A4Y3HUX2"/>
<comment type="caution">
    <text evidence="1">The sequence shown here is derived from an EMBL/GenBank/DDBJ whole genome shotgun (WGS) entry which is preliminary data.</text>
</comment>
<dbReference type="PANTHER" id="PTHR38774">
    <property type="entry name" value="CYTOPLASMIC PROTEIN-RELATED"/>
    <property type="match status" value="1"/>
</dbReference>
<proteinExistence type="predicted"/>
<accession>A0A4Y3HUX2</accession>
<dbReference type="RefSeq" id="WP_141344920.1">
    <property type="nucleotide sequence ID" value="NZ_BJLF01000005.1"/>
</dbReference>
<sequence length="146" mass="17152">MGSSRLVGSNYHVDFAGLMRLYETNYAKLNALLPRQPEVGDKRTYQVQFQVYQINVLEITRYTTLVDVFQCDEAPTFPLPHMTVRLYHDARVAEVCASEKMRVTHARYDYPNKRMMQKDEKHQLNQFLGDWLTFCLKMGISREPLL</sequence>
<organism evidence="1 2">
    <name type="scientific">Vibrio inusitatus NBRC 102082</name>
    <dbReference type="NCBI Taxonomy" id="1219070"/>
    <lineage>
        <taxon>Bacteria</taxon>
        <taxon>Pseudomonadati</taxon>
        <taxon>Pseudomonadota</taxon>
        <taxon>Gammaproteobacteria</taxon>
        <taxon>Vibrionales</taxon>
        <taxon>Vibrionaceae</taxon>
        <taxon>Vibrio</taxon>
    </lineage>
</organism>
<dbReference type="OrthoDB" id="9793663at2"/>
<dbReference type="NCBIfam" id="NF008267">
    <property type="entry name" value="PRK11039.1"/>
    <property type="match status" value="1"/>
</dbReference>
<keyword evidence="2" id="KW-1185">Reference proteome</keyword>
<gene>
    <name evidence="1" type="primary">yqiB</name>
    <name evidence="1" type="ORF">VIN01S_13560</name>
</gene>
<evidence type="ECO:0000313" key="2">
    <source>
        <dbReference type="Proteomes" id="UP000318717"/>
    </source>
</evidence>
<dbReference type="PANTHER" id="PTHR38774:SF1">
    <property type="entry name" value="CYTOPLASMIC PROTEIN"/>
    <property type="match status" value="1"/>
</dbReference>
<dbReference type="Proteomes" id="UP000318717">
    <property type="component" value="Unassembled WGS sequence"/>
</dbReference>
<reference evidence="1 2" key="1">
    <citation type="submission" date="2019-06" db="EMBL/GenBank/DDBJ databases">
        <title>Whole genome shotgun sequence of Vibrio inusitatus NBRC 102082.</title>
        <authorList>
            <person name="Hosoyama A."/>
            <person name="Uohara A."/>
            <person name="Ohji S."/>
            <person name="Ichikawa N."/>
        </authorList>
    </citation>
    <scope>NUCLEOTIDE SEQUENCE [LARGE SCALE GENOMIC DNA]</scope>
    <source>
        <strain evidence="1 2">NBRC 102082</strain>
    </source>
</reference>